<evidence type="ECO:0000313" key="2">
    <source>
        <dbReference type="Proteomes" id="UP000321570"/>
    </source>
</evidence>
<dbReference type="Gene3D" id="3.40.50.2300">
    <property type="match status" value="1"/>
</dbReference>
<keyword evidence="2" id="KW-1185">Reference proteome</keyword>
<proteinExistence type="predicted"/>
<evidence type="ECO:0000313" key="1">
    <source>
        <dbReference type="EMBL" id="VUZ44618.1"/>
    </source>
</evidence>
<dbReference type="AlphaFoldDB" id="A0A564YD04"/>
<sequence>MPYLAKMHIVSVIADQMELLQSILLILLFLQLVIADVVLNVGLIVEGKDPAQERAYQKAIQEANQKLIELIPRGRPTVTLKSVTEYIDEEDAFQASTA</sequence>
<feature type="non-terminal residue" evidence="1">
    <location>
        <position position="98"/>
    </location>
</feature>
<gene>
    <name evidence="1" type="ORF">WMSIL1_LOCUS4860</name>
</gene>
<accession>A0A564YD04</accession>
<organism evidence="1 2">
    <name type="scientific">Hymenolepis diminuta</name>
    <name type="common">Rat tapeworm</name>
    <dbReference type="NCBI Taxonomy" id="6216"/>
    <lineage>
        <taxon>Eukaryota</taxon>
        <taxon>Metazoa</taxon>
        <taxon>Spiralia</taxon>
        <taxon>Lophotrochozoa</taxon>
        <taxon>Platyhelminthes</taxon>
        <taxon>Cestoda</taxon>
        <taxon>Eucestoda</taxon>
        <taxon>Cyclophyllidea</taxon>
        <taxon>Hymenolepididae</taxon>
        <taxon>Hymenolepis</taxon>
    </lineage>
</organism>
<dbReference type="EMBL" id="CABIJS010000144">
    <property type="protein sequence ID" value="VUZ44618.1"/>
    <property type="molecule type" value="Genomic_DNA"/>
</dbReference>
<reference evidence="1 2" key="1">
    <citation type="submission" date="2019-07" db="EMBL/GenBank/DDBJ databases">
        <authorList>
            <person name="Jastrzebski P J."/>
            <person name="Paukszto L."/>
            <person name="Jastrzebski P J."/>
        </authorList>
    </citation>
    <scope>NUCLEOTIDE SEQUENCE [LARGE SCALE GENOMIC DNA]</scope>
    <source>
        <strain evidence="1 2">WMS-il1</strain>
    </source>
</reference>
<dbReference type="Proteomes" id="UP000321570">
    <property type="component" value="Unassembled WGS sequence"/>
</dbReference>
<name>A0A564YD04_HYMDI</name>
<protein>
    <submittedName>
        <fullName evidence="1">Uncharacterized protein</fullName>
    </submittedName>
</protein>